<feature type="compositionally biased region" description="Polar residues" evidence="6">
    <location>
        <begin position="267"/>
        <end position="282"/>
    </location>
</feature>
<evidence type="ECO:0000256" key="4">
    <source>
        <dbReference type="ARBA" id="ARBA00022786"/>
    </source>
</evidence>
<dbReference type="Gene3D" id="6.10.130.10">
    <property type="entry name" value="Ubiquitin-protein ligase E3A, N-terminal zinc-binding domain (AZUL)"/>
    <property type="match status" value="1"/>
</dbReference>
<dbReference type="InterPro" id="IPR042556">
    <property type="entry name" value="AZUL_sf"/>
</dbReference>
<dbReference type="Pfam" id="PF00632">
    <property type="entry name" value="HECT"/>
    <property type="match status" value="1"/>
</dbReference>
<feature type="region of interest" description="Disordered" evidence="6">
    <location>
        <begin position="496"/>
        <end position="529"/>
    </location>
</feature>
<dbReference type="PANTHER" id="PTHR45700:SF8">
    <property type="entry name" value="HECT-TYPE E3 UBIQUITIN TRANSFERASE"/>
    <property type="match status" value="1"/>
</dbReference>
<dbReference type="Gene3D" id="3.90.1750.10">
    <property type="entry name" value="Hect, E3 ligase catalytic domains"/>
    <property type="match status" value="1"/>
</dbReference>
<dbReference type="SUPFAM" id="SSF56204">
    <property type="entry name" value="Hect, E3 ligase catalytic domain"/>
    <property type="match status" value="1"/>
</dbReference>
<dbReference type="GO" id="GO:0000209">
    <property type="term" value="P:protein polyubiquitination"/>
    <property type="evidence" value="ECO:0007669"/>
    <property type="project" value="InterPro"/>
</dbReference>
<dbReference type="Pfam" id="PF16558">
    <property type="entry name" value="AZUL"/>
    <property type="match status" value="1"/>
</dbReference>
<evidence type="ECO:0000256" key="1">
    <source>
        <dbReference type="ARBA" id="ARBA00000885"/>
    </source>
</evidence>
<sequence>MTGPSLETRPGLATDVGDAGRLLECHQIARQLRFQQLVRRYLSQILYGCKSAYCTTPTCLSCNRRLVTKPHRPPTHLTARALAYFLSSQDHPRRGLCPHELKVDPTTLEIEGADGVNIRPEDGGSGQICDVFPRVVTSKPVPRREKAAVDENGDVMKQGDAAMLADAIAKRHQIKKDPKSLGQNLYDTATMIFSYSKHIPTPVSVFASLRAPHVPTQRHVSKISQTEPAATPDGKGSHDSSNVTFTEMPNGHTGPPAVNGNRASPIVPQTSHSENRRPSMSNAERVTLERLSNGHQIHKICHIPELAIKNHFSRESLEPSPLHGTLDGTIDGTETTKHKMRMQAGAMYLPPRSRKGPPLNTLPKQANGKSKVPEHITLPVTSHLTCDVLDQLKEDVYHHRNDQPSDFNFVVDYDTNRNFRPARPFVNRSLFFTLSDPETLLKSFRDGPSKNFANSPLPHLDSYRLTNAFRDWNCRNGALVFDSLCTSVEALFRPPPALDTQKSPRLKPSRKGAALQSSQERPTSDLLQNPAGRYLSDEEVAHIVMICVHALTSLVPNGWPHTWVQVRKFRGWGVVVPSAPSKTDHTDGFAHPWLSIVDELEYEPAVRLASRLLRGIGARLCFEEVLSNLQIQKTADHAGKSAESERLTPGVLANILVRHLEEVERNAIDRRSKMKVSQDTSDDPGWTVTATLVEWLRTLIVKQWDGKSTIRKWTGVGAAFTLLSHFYAKKSTLNLRLHMFHIPYLNERIDTVQSPIDFLDSQDFPNTIHILEFPFLFPQEYLVGYFRTINFTTMFTQFDHSTRTACLQNRLDDLFSERYLRMVRNQLKVSCRDYMVLQVSRENALKETLDQLWGQEKRMLLKPLKVRVGMLEGEVGFDQGGVTCEFFRLVLNEAFKPDNGMFTVDPETRMIWFQPASFEPDWKFQMLGVIFSLAVYNGVTLPVTFPLALYEHLLATDSYSYSRNLTTDAIRDGWPTLAKSFDELLAYNDEVADVYMRDYVFSFEAFGHNVDVDMQAFEGHKRWPARSSPPHLDRFENASAWRASLKRPDLSDTAWIRPLASKSENGDDTETVNEATPVTNANRKNFVKDYLHWLVHRSVERQLSAFATGFHTCLKPRSLALFTPTTLRDLVEGNPIISVPLLRKAARYDWGYSATHPTIVDFWSIIESYSQEDVKRLLEFVTASERVPITGFDSMSFVIERHGGDTDLLPTSSTCFGKLYLPEYKDKEKMGGKLDLALKNCEGFGNA</sequence>
<dbReference type="Gene3D" id="3.30.2160.10">
    <property type="entry name" value="Hect, E3 ligase catalytic domain"/>
    <property type="match status" value="1"/>
</dbReference>
<evidence type="ECO:0000256" key="3">
    <source>
        <dbReference type="ARBA" id="ARBA00022679"/>
    </source>
</evidence>
<name>A0A6G1JIM7_9PLEO</name>
<dbReference type="InterPro" id="IPR000569">
    <property type="entry name" value="HECT_dom"/>
</dbReference>
<keyword evidence="9" id="KW-1185">Reference proteome</keyword>
<dbReference type="Proteomes" id="UP000799291">
    <property type="component" value="Unassembled WGS sequence"/>
</dbReference>
<evidence type="ECO:0000313" key="8">
    <source>
        <dbReference type="EMBL" id="KAF2690025.1"/>
    </source>
</evidence>
<dbReference type="InterPro" id="IPR044611">
    <property type="entry name" value="E3A/B/C-like"/>
</dbReference>
<keyword evidence="4 5" id="KW-0833">Ubl conjugation pathway</keyword>
<dbReference type="PANTHER" id="PTHR45700">
    <property type="entry name" value="UBIQUITIN-PROTEIN LIGASE E3C"/>
    <property type="match status" value="1"/>
</dbReference>
<organism evidence="8 9">
    <name type="scientific">Lentithecium fluviatile CBS 122367</name>
    <dbReference type="NCBI Taxonomy" id="1168545"/>
    <lineage>
        <taxon>Eukaryota</taxon>
        <taxon>Fungi</taxon>
        <taxon>Dikarya</taxon>
        <taxon>Ascomycota</taxon>
        <taxon>Pezizomycotina</taxon>
        <taxon>Dothideomycetes</taxon>
        <taxon>Pleosporomycetidae</taxon>
        <taxon>Pleosporales</taxon>
        <taxon>Massarineae</taxon>
        <taxon>Lentitheciaceae</taxon>
        <taxon>Lentithecium</taxon>
    </lineage>
</organism>
<keyword evidence="3" id="KW-0808">Transferase</keyword>
<feature type="region of interest" description="Disordered" evidence="6">
    <location>
        <begin position="215"/>
        <end position="282"/>
    </location>
</feature>
<evidence type="ECO:0000256" key="6">
    <source>
        <dbReference type="SAM" id="MobiDB-lite"/>
    </source>
</evidence>
<dbReference type="OrthoDB" id="5981550at2759"/>
<evidence type="ECO:0000256" key="2">
    <source>
        <dbReference type="ARBA" id="ARBA00012485"/>
    </source>
</evidence>
<dbReference type="EMBL" id="MU005571">
    <property type="protein sequence ID" value="KAF2690025.1"/>
    <property type="molecule type" value="Genomic_DNA"/>
</dbReference>
<feature type="domain" description="HECT" evidence="7">
    <location>
        <begin position="857"/>
        <end position="1247"/>
    </location>
</feature>
<dbReference type="PROSITE" id="PS50237">
    <property type="entry name" value="HECT"/>
    <property type="match status" value="1"/>
</dbReference>
<proteinExistence type="predicted"/>
<accession>A0A6G1JIM7</accession>
<dbReference type="FunFam" id="3.30.2410.10:FF:000003">
    <property type="entry name" value="probable E3 ubiquitin-protein ligase HERC4 isoform X1"/>
    <property type="match status" value="1"/>
</dbReference>
<protein>
    <recommendedName>
        <fullName evidence="2">HECT-type E3 ubiquitin transferase</fullName>
        <ecNumber evidence="2">2.3.2.26</ecNumber>
    </recommendedName>
</protein>
<feature type="active site" description="Glycyl thioester intermediate" evidence="5">
    <location>
        <position position="1215"/>
    </location>
</feature>
<dbReference type="SMART" id="SM00119">
    <property type="entry name" value="HECTc"/>
    <property type="match status" value="1"/>
</dbReference>
<dbReference type="Gene3D" id="3.30.2410.10">
    <property type="entry name" value="Hect, E3 ligase catalytic domain"/>
    <property type="match status" value="1"/>
</dbReference>
<gene>
    <name evidence="8" type="ORF">K458DRAFT_426870</name>
</gene>
<feature type="compositionally biased region" description="Polar residues" evidence="6">
    <location>
        <begin position="515"/>
        <end position="527"/>
    </location>
</feature>
<comment type="catalytic activity">
    <reaction evidence="1">
        <text>S-ubiquitinyl-[E2 ubiquitin-conjugating enzyme]-L-cysteine + [acceptor protein]-L-lysine = [E2 ubiquitin-conjugating enzyme]-L-cysteine + N(6)-ubiquitinyl-[acceptor protein]-L-lysine.</text>
        <dbReference type="EC" id="2.3.2.26"/>
    </reaction>
</comment>
<dbReference type="AlphaFoldDB" id="A0A6G1JIM7"/>
<reference evidence="8" key="1">
    <citation type="journal article" date="2020" name="Stud. Mycol.">
        <title>101 Dothideomycetes genomes: a test case for predicting lifestyles and emergence of pathogens.</title>
        <authorList>
            <person name="Haridas S."/>
            <person name="Albert R."/>
            <person name="Binder M."/>
            <person name="Bloem J."/>
            <person name="Labutti K."/>
            <person name="Salamov A."/>
            <person name="Andreopoulos B."/>
            <person name="Baker S."/>
            <person name="Barry K."/>
            <person name="Bills G."/>
            <person name="Bluhm B."/>
            <person name="Cannon C."/>
            <person name="Castanera R."/>
            <person name="Culley D."/>
            <person name="Daum C."/>
            <person name="Ezra D."/>
            <person name="Gonzalez J."/>
            <person name="Henrissat B."/>
            <person name="Kuo A."/>
            <person name="Liang C."/>
            <person name="Lipzen A."/>
            <person name="Lutzoni F."/>
            <person name="Magnuson J."/>
            <person name="Mondo S."/>
            <person name="Nolan M."/>
            <person name="Ohm R."/>
            <person name="Pangilinan J."/>
            <person name="Park H.-J."/>
            <person name="Ramirez L."/>
            <person name="Alfaro M."/>
            <person name="Sun H."/>
            <person name="Tritt A."/>
            <person name="Yoshinaga Y."/>
            <person name="Zwiers L.-H."/>
            <person name="Turgeon B."/>
            <person name="Goodwin S."/>
            <person name="Spatafora J."/>
            <person name="Crous P."/>
            <person name="Grigoriev I."/>
        </authorList>
    </citation>
    <scope>NUCLEOTIDE SEQUENCE</scope>
    <source>
        <strain evidence="8">CBS 122367</strain>
    </source>
</reference>
<evidence type="ECO:0000259" key="7">
    <source>
        <dbReference type="PROSITE" id="PS50237"/>
    </source>
</evidence>
<dbReference type="EC" id="2.3.2.26" evidence="2"/>
<dbReference type="GO" id="GO:0061630">
    <property type="term" value="F:ubiquitin protein ligase activity"/>
    <property type="evidence" value="ECO:0007669"/>
    <property type="project" value="UniProtKB-EC"/>
</dbReference>
<dbReference type="InterPro" id="IPR032353">
    <property type="entry name" value="AZUL"/>
</dbReference>
<dbReference type="InterPro" id="IPR035983">
    <property type="entry name" value="Hect_E3_ubiquitin_ligase"/>
</dbReference>
<evidence type="ECO:0000256" key="5">
    <source>
        <dbReference type="PROSITE-ProRule" id="PRU00104"/>
    </source>
</evidence>
<evidence type="ECO:0000313" key="9">
    <source>
        <dbReference type="Proteomes" id="UP000799291"/>
    </source>
</evidence>